<dbReference type="AlphaFoldDB" id="K3W726"/>
<sequence>MDVLAAQTPTFLPDFARQCTREPSKFSPDTLHTLAAFAHHQQTVVDIACKAPSSTFYSGEERSRQNVELKFGDFVLFYEASHAGQRHWLQDVDDLEFYLCQCPIAVYRPDATCSQPVLPKIMDEFMLPESVASYSESLSQVNLWIAVHSSRTSLHYDAYRNILVVLYGRKVVTLYPPSETRNLYAYPVHTKSTNHSQVNVAQPDLVKHPRFVNATSQRFIVNAGDALVIPEGWWHQVDSDAYTIAVNFWFDGVRQQLAQAPDMTPYYSRVLLEDLMKRETDAYLQQRRQRMIQQELGQERGDFMERILRCQSQAEKENMLIALDTLGPSEFRDAQVRLASEHPSEWRFLLENASEDFVAVLTTSWEAEEEAVAFGNDSNAASTDLSVLFNVFTDDSDGERLRSQLMQKKETFQHKICAQVMFSTFGLNVVP</sequence>
<dbReference type="PROSITE" id="PS51184">
    <property type="entry name" value="JMJC"/>
    <property type="match status" value="1"/>
</dbReference>
<dbReference type="HOGENOM" id="CLU_697314_0_0_1"/>
<dbReference type="InParanoid" id="K3W726"/>
<name>K3W726_GLOUD</name>
<dbReference type="VEuPathDB" id="FungiDB:PYU1_G000767"/>
<dbReference type="Pfam" id="PF13621">
    <property type="entry name" value="Cupin_8"/>
    <property type="match status" value="1"/>
</dbReference>
<reference evidence="2" key="3">
    <citation type="submission" date="2015-02" db="UniProtKB">
        <authorList>
            <consortium name="EnsemblProtists"/>
        </authorList>
    </citation>
    <scope>IDENTIFICATION</scope>
    <source>
        <strain evidence="2">DAOM BR144</strain>
    </source>
</reference>
<evidence type="ECO:0000313" key="3">
    <source>
        <dbReference type="Proteomes" id="UP000019132"/>
    </source>
</evidence>
<reference evidence="3" key="2">
    <citation type="submission" date="2010-04" db="EMBL/GenBank/DDBJ databases">
        <authorList>
            <person name="Buell R."/>
            <person name="Hamilton J."/>
            <person name="Hostetler J."/>
        </authorList>
    </citation>
    <scope>NUCLEOTIDE SEQUENCE [LARGE SCALE GENOMIC DNA]</scope>
    <source>
        <strain evidence="3">DAOM:BR144</strain>
    </source>
</reference>
<keyword evidence="3" id="KW-1185">Reference proteome</keyword>
<dbReference type="STRING" id="431595.K3W726"/>
<evidence type="ECO:0000259" key="1">
    <source>
        <dbReference type="PROSITE" id="PS51184"/>
    </source>
</evidence>
<protein>
    <recommendedName>
        <fullName evidence="1">JmjC domain-containing protein</fullName>
    </recommendedName>
</protein>
<proteinExistence type="predicted"/>
<dbReference type="OMA" id="FVAHHET"/>
<dbReference type="InterPro" id="IPR003347">
    <property type="entry name" value="JmjC_dom"/>
</dbReference>
<dbReference type="Gene3D" id="2.60.120.650">
    <property type="entry name" value="Cupin"/>
    <property type="match status" value="1"/>
</dbReference>
<dbReference type="SUPFAM" id="SSF51197">
    <property type="entry name" value="Clavaminate synthase-like"/>
    <property type="match status" value="1"/>
</dbReference>
<dbReference type="PANTHER" id="PTHR12461">
    <property type="entry name" value="HYPOXIA-INDUCIBLE FACTOR 1 ALPHA INHIBITOR-RELATED"/>
    <property type="match status" value="1"/>
</dbReference>
<dbReference type="EMBL" id="GL376620">
    <property type="status" value="NOT_ANNOTATED_CDS"/>
    <property type="molecule type" value="Genomic_DNA"/>
</dbReference>
<dbReference type="InterPro" id="IPR041667">
    <property type="entry name" value="Cupin_8"/>
</dbReference>
<dbReference type="SMART" id="SM00558">
    <property type="entry name" value="JmjC"/>
    <property type="match status" value="1"/>
</dbReference>
<dbReference type="EnsemblProtists" id="PYU1_T000767">
    <property type="protein sequence ID" value="PYU1_T000767"/>
    <property type="gene ID" value="PYU1_G000767"/>
</dbReference>
<accession>K3W726</accession>
<organism evidence="2 3">
    <name type="scientific">Globisporangium ultimum (strain ATCC 200006 / CBS 805.95 / DAOM BR144)</name>
    <name type="common">Pythium ultimum</name>
    <dbReference type="NCBI Taxonomy" id="431595"/>
    <lineage>
        <taxon>Eukaryota</taxon>
        <taxon>Sar</taxon>
        <taxon>Stramenopiles</taxon>
        <taxon>Oomycota</taxon>
        <taxon>Peronosporomycetes</taxon>
        <taxon>Pythiales</taxon>
        <taxon>Pythiaceae</taxon>
        <taxon>Globisporangium</taxon>
    </lineage>
</organism>
<evidence type="ECO:0000313" key="2">
    <source>
        <dbReference type="EnsemblProtists" id="PYU1_T000767"/>
    </source>
</evidence>
<dbReference type="eggNOG" id="KOG2132">
    <property type="taxonomic scope" value="Eukaryota"/>
</dbReference>
<reference evidence="3" key="1">
    <citation type="journal article" date="2010" name="Genome Biol.">
        <title>Genome sequence of the necrotrophic plant pathogen Pythium ultimum reveals original pathogenicity mechanisms and effector repertoire.</title>
        <authorList>
            <person name="Levesque C.A."/>
            <person name="Brouwer H."/>
            <person name="Cano L."/>
            <person name="Hamilton J.P."/>
            <person name="Holt C."/>
            <person name="Huitema E."/>
            <person name="Raffaele S."/>
            <person name="Robideau G.P."/>
            <person name="Thines M."/>
            <person name="Win J."/>
            <person name="Zerillo M.M."/>
            <person name="Beakes G.W."/>
            <person name="Boore J.L."/>
            <person name="Busam D."/>
            <person name="Dumas B."/>
            <person name="Ferriera S."/>
            <person name="Fuerstenberg S.I."/>
            <person name="Gachon C.M."/>
            <person name="Gaulin E."/>
            <person name="Govers F."/>
            <person name="Grenville-Briggs L."/>
            <person name="Horner N."/>
            <person name="Hostetler J."/>
            <person name="Jiang R.H."/>
            <person name="Johnson J."/>
            <person name="Krajaejun T."/>
            <person name="Lin H."/>
            <person name="Meijer H.J."/>
            <person name="Moore B."/>
            <person name="Morris P."/>
            <person name="Phuntmart V."/>
            <person name="Puiu D."/>
            <person name="Shetty J."/>
            <person name="Stajich J.E."/>
            <person name="Tripathy S."/>
            <person name="Wawra S."/>
            <person name="van West P."/>
            <person name="Whitty B.R."/>
            <person name="Coutinho P.M."/>
            <person name="Henrissat B."/>
            <person name="Martin F."/>
            <person name="Thomas P.D."/>
            <person name="Tyler B.M."/>
            <person name="De Vries R.P."/>
            <person name="Kamoun S."/>
            <person name="Yandell M."/>
            <person name="Tisserat N."/>
            <person name="Buell C.R."/>
        </authorList>
    </citation>
    <scope>NUCLEOTIDE SEQUENCE</scope>
    <source>
        <strain evidence="3">DAOM:BR144</strain>
    </source>
</reference>
<dbReference type="Proteomes" id="UP000019132">
    <property type="component" value="Unassembled WGS sequence"/>
</dbReference>
<feature type="domain" description="JmjC" evidence="1">
    <location>
        <begin position="116"/>
        <end position="265"/>
    </location>
</feature>
<dbReference type="PANTHER" id="PTHR12461:SF102">
    <property type="entry name" value="LYSINE-SPECIFIC DEMETHYLASE JMJ31"/>
    <property type="match status" value="1"/>
</dbReference>